<sequence length="332" mass="37093">MIDASNSDNGIGLSQNDAASHISGLLDSNLDIAATVETGDVENEADEVSLPSEDAIETSDEQTFEDSDDQGEAEDDAADEQEVTTKPVFSDDMEVEVKGQKMSFKELKEGYERTSDYTQKTQALAAERKKYDAGIDVIRDQSLQFLYNLEREFTAHLPKEPDWAQLSVDNPVEYVRQIEEWRGIHAQKQQIRNEIAATEKQKAEREATVHQEAMAEGQRQLHEWHPELAKPETGKARELAVYAESRGIPREAIERETNPVLFSILYDSMRFQELQKQKAKAVKVVDEKPLLATPGSSPARSSSSQSVVERKMSALKKSGSVNDAADVLKHLL</sequence>
<dbReference type="Proteomes" id="UP000068164">
    <property type="component" value="Unassembled WGS sequence"/>
</dbReference>
<dbReference type="RefSeq" id="WP_062373091.1">
    <property type="nucleotide sequence ID" value="NZ_LNCD01000115.1"/>
</dbReference>
<evidence type="ECO:0000256" key="2">
    <source>
        <dbReference type="SAM" id="MobiDB-lite"/>
    </source>
</evidence>
<dbReference type="EMBL" id="LNCD01000115">
    <property type="protein sequence ID" value="KWV45675.1"/>
    <property type="molecule type" value="Genomic_DNA"/>
</dbReference>
<accession>A0A109JB29</accession>
<feature type="region of interest" description="Disordered" evidence="2">
    <location>
        <begin position="289"/>
        <end position="321"/>
    </location>
</feature>
<feature type="compositionally biased region" description="Low complexity" evidence="2">
    <location>
        <begin position="296"/>
        <end position="306"/>
    </location>
</feature>
<dbReference type="AlphaFoldDB" id="A0A109JB29"/>
<feature type="region of interest" description="Disordered" evidence="2">
    <location>
        <begin position="37"/>
        <end position="91"/>
    </location>
</feature>
<name>A0A109JB29_9HYPH</name>
<evidence type="ECO:0000313" key="3">
    <source>
        <dbReference type="EMBL" id="KWV45675.1"/>
    </source>
</evidence>
<reference evidence="3 4" key="1">
    <citation type="submission" date="2015-11" db="EMBL/GenBank/DDBJ databases">
        <title>Draft Genome Sequence of the Strain BR 10423 (Rhizobium sp.) isolated from nodules of Mimosa pudica.</title>
        <authorList>
            <person name="Barauna A.C."/>
            <person name="Zilli J.E."/>
            <person name="Simoes-Araujo J.L."/>
            <person name="Reis V.M."/>
            <person name="James E.K."/>
            <person name="Reis F.B.Jr."/>
            <person name="Rouws L.F."/>
            <person name="Passos S.R."/>
            <person name="Gois S.R."/>
        </authorList>
    </citation>
    <scope>NUCLEOTIDE SEQUENCE [LARGE SCALE GENOMIC DNA]</scope>
    <source>
        <strain evidence="3 4">BR10423</strain>
    </source>
</reference>
<organism evidence="3 4">
    <name type="scientific">Rhizobium altiplani</name>
    <dbReference type="NCBI Taxonomy" id="1864509"/>
    <lineage>
        <taxon>Bacteria</taxon>
        <taxon>Pseudomonadati</taxon>
        <taxon>Pseudomonadota</taxon>
        <taxon>Alphaproteobacteria</taxon>
        <taxon>Hyphomicrobiales</taxon>
        <taxon>Rhizobiaceae</taxon>
        <taxon>Rhizobium/Agrobacterium group</taxon>
        <taxon>Rhizobium</taxon>
    </lineage>
</organism>
<feature type="coiled-coil region" evidence="1">
    <location>
        <begin position="186"/>
        <end position="220"/>
    </location>
</feature>
<evidence type="ECO:0008006" key="5">
    <source>
        <dbReference type="Google" id="ProtNLM"/>
    </source>
</evidence>
<protein>
    <recommendedName>
        <fullName evidence="5">Scaffolding protein</fullName>
    </recommendedName>
</protein>
<keyword evidence="4" id="KW-1185">Reference proteome</keyword>
<dbReference type="OrthoDB" id="8410093at2"/>
<evidence type="ECO:0000256" key="1">
    <source>
        <dbReference type="SAM" id="Coils"/>
    </source>
</evidence>
<proteinExistence type="predicted"/>
<gene>
    <name evidence="3" type="ORF">AS026_15835</name>
</gene>
<keyword evidence="1" id="KW-0175">Coiled coil</keyword>
<evidence type="ECO:0000313" key="4">
    <source>
        <dbReference type="Proteomes" id="UP000068164"/>
    </source>
</evidence>
<comment type="caution">
    <text evidence="3">The sequence shown here is derived from an EMBL/GenBank/DDBJ whole genome shotgun (WGS) entry which is preliminary data.</text>
</comment>
<feature type="compositionally biased region" description="Acidic residues" evidence="2">
    <location>
        <begin position="54"/>
        <end position="82"/>
    </location>
</feature>